<dbReference type="PANTHER" id="PTHR37445">
    <property type="entry name" value="PROTEIN CBG24663"/>
    <property type="match status" value="1"/>
</dbReference>
<protein>
    <recommendedName>
        <fullName evidence="5">Endonuclease-reverse transcriptase</fullName>
    </recommendedName>
</protein>
<accession>A0A9N9SKR1</accession>
<keyword evidence="4" id="KW-1185">Reference proteome</keyword>
<organism evidence="3 4">
    <name type="scientific">Phaedon cochleariae</name>
    <name type="common">Mustard beetle</name>
    <dbReference type="NCBI Taxonomy" id="80249"/>
    <lineage>
        <taxon>Eukaryota</taxon>
        <taxon>Metazoa</taxon>
        <taxon>Ecdysozoa</taxon>
        <taxon>Arthropoda</taxon>
        <taxon>Hexapoda</taxon>
        <taxon>Insecta</taxon>
        <taxon>Pterygota</taxon>
        <taxon>Neoptera</taxon>
        <taxon>Endopterygota</taxon>
        <taxon>Coleoptera</taxon>
        <taxon>Polyphaga</taxon>
        <taxon>Cucujiformia</taxon>
        <taxon>Chrysomeloidea</taxon>
        <taxon>Chrysomelidae</taxon>
        <taxon>Chrysomelinae</taxon>
        <taxon>Chrysomelini</taxon>
        <taxon>Phaedon</taxon>
    </lineage>
</organism>
<proteinExistence type="predicted"/>
<evidence type="ECO:0000313" key="4">
    <source>
        <dbReference type="Proteomes" id="UP001153737"/>
    </source>
</evidence>
<feature type="compositionally biased region" description="Basic and acidic residues" evidence="2">
    <location>
        <begin position="213"/>
        <end position="227"/>
    </location>
</feature>
<reference evidence="3" key="2">
    <citation type="submission" date="2022-10" db="EMBL/GenBank/DDBJ databases">
        <authorList>
            <consortium name="ENA_rothamsted_submissions"/>
            <consortium name="culmorum"/>
            <person name="King R."/>
        </authorList>
    </citation>
    <scope>NUCLEOTIDE SEQUENCE</scope>
</reference>
<keyword evidence="1" id="KW-0175">Coiled coil</keyword>
<reference evidence="3" key="1">
    <citation type="submission" date="2022-01" db="EMBL/GenBank/DDBJ databases">
        <authorList>
            <person name="King R."/>
        </authorList>
    </citation>
    <scope>NUCLEOTIDE SEQUENCE</scope>
</reference>
<gene>
    <name evidence="3" type="ORF">PHAECO_LOCUS8429</name>
</gene>
<feature type="compositionally biased region" description="Basic residues" evidence="2">
    <location>
        <begin position="282"/>
        <end position="296"/>
    </location>
</feature>
<dbReference type="OrthoDB" id="6767122at2759"/>
<dbReference type="Gene3D" id="3.30.70.1820">
    <property type="entry name" value="L1 transposable element, RRM domain"/>
    <property type="match status" value="1"/>
</dbReference>
<name>A0A9N9SKR1_PHACE</name>
<sequence>MSEKKPKVTIDDIYELLKEVNNNLTTKIEKIDQDLKTISAKVSQEIEETKDKVTTLETENSELKRRIEETERKLKSNNLIVYGIKEDNLETTASLVDEIEKIIKEKLELNLNSSEITNTYRIGKDKGKKRPILVTINSQMRKREILKNCYKLKGTNIYISEDLIGKDLEERKILVNYMKEARKNNKQASIRGNKLLVDGNLYSIQELEDNNIKKTDYFSPPPERRATSEPSTPNVFVDELEEKTRENIHEVKEEKKLDIPDKKKTARKQVEHRPSPTSRDTPRKRSATRSTTSKRN</sequence>
<feature type="compositionally biased region" description="Basic and acidic residues" evidence="2">
    <location>
        <begin position="242"/>
        <end position="274"/>
    </location>
</feature>
<dbReference type="PANTHER" id="PTHR37445:SF3">
    <property type="entry name" value="ZINC FINGER PHD-TYPE DOMAIN-CONTAINING PROTEIN"/>
    <property type="match status" value="1"/>
</dbReference>
<dbReference type="Proteomes" id="UP001153737">
    <property type="component" value="Chromosome 4"/>
</dbReference>
<feature type="region of interest" description="Disordered" evidence="2">
    <location>
        <begin position="213"/>
        <end position="296"/>
    </location>
</feature>
<evidence type="ECO:0000256" key="1">
    <source>
        <dbReference type="SAM" id="Coils"/>
    </source>
</evidence>
<evidence type="ECO:0000313" key="3">
    <source>
        <dbReference type="EMBL" id="CAG9820757.1"/>
    </source>
</evidence>
<dbReference type="EMBL" id="OU896710">
    <property type="protein sequence ID" value="CAG9820757.1"/>
    <property type="molecule type" value="Genomic_DNA"/>
</dbReference>
<evidence type="ECO:0000256" key="2">
    <source>
        <dbReference type="SAM" id="MobiDB-lite"/>
    </source>
</evidence>
<feature type="coiled-coil region" evidence="1">
    <location>
        <begin position="14"/>
        <end position="80"/>
    </location>
</feature>
<evidence type="ECO:0008006" key="5">
    <source>
        <dbReference type="Google" id="ProtNLM"/>
    </source>
</evidence>
<dbReference type="AlphaFoldDB" id="A0A9N9SKR1"/>